<protein>
    <submittedName>
        <fullName evidence="1">Uncharacterized protein</fullName>
    </submittedName>
</protein>
<proteinExistence type="predicted"/>
<name>A0A7S4VBW2_9STRA</name>
<dbReference type="EMBL" id="HBNS01027582">
    <property type="protein sequence ID" value="CAE4620123.1"/>
    <property type="molecule type" value="Transcribed_RNA"/>
</dbReference>
<reference evidence="1" key="1">
    <citation type="submission" date="2021-01" db="EMBL/GenBank/DDBJ databases">
        <authorList>
            <person name="Corre E."/>
            <person name="Pelletier E."/>
            <person name="Niang G."/>
            <person name="Scheremetjew M."/>
            <person name="Finn R."/>
            <person name="Kale V."/>
            <person name="Holt S."/>
            <person name="Cochrane G."/>
            <person name="Meng A."/>
            <person name="Brown T."/>
            <person name="Cohen L."/>
        </authorList>
    </citation>
    <scope>NUCLEOTIDE SEQUENCE</scope>
    <source>
        <strain evidence="1">GSO104</strain>
    </source>
</reference>
<evidence type="ECO:0000313" key="1">
    <source>
        <dbReference type="EMBL" id="CAE4620123.1"/>
    </source>
</evidence>
<accession>A0A7S4VBW2</accession>
<gene>
    <name evidence="1" type="ORF">DBRI00130_LOCUS21679</name>
</gene>
<organism evidence="1">
    <name type="scientific">Ditylum brightwellii</name>
    <dbReference type="NCBI Taxonomy" id="49249"/>
    <lineage>
        <taxon>Eukaryota</taxon>
        <taxon>Sar</taxon>
        <taxon>Stramenopiles</taxon>
        <taxon>Ochrophyta</taxon>
        <taxon>Bacillariophyta</taxon>
        <taxon>Mediophyceae</taxon>
        <taxon>Lithodesmiophycidae</taxon>
        <taxon>Lithodesmiales</taxon>
        <taxon>Lithodesmiaceae</taxon>
        <taxon>Ditylum</taxon>
    </lineage>
</organism>
<dbReference type="AlphaFoldDB" id="A0A7S4VBW2"/>
<sequence length="104" mass="11972">MRALAVSKVQQVSKRKHKHILFNLRSPTRFEITSGISPSNSLYSKCISLVLSRLPIESGMVPLILFESNLKISVSMKYKQTLFERIIISIMQKSFHKPNYFTTL</sequence>